<accession>A0A9Q0UDT0</accession>
<reference evidence="1" key="1">
    <citation type="submission" date="2022-11" db="EMBL/GenBank/DDBJ databases">
        <authorList>
            <person name="Hyden B.L."/>
            <person name="Feng K."/>
            <person name="Yates T."/>
            <person name="Jawdy S."/>
            <person name="Smart L.B."/>
            <person name="Muchero W."/>
        </authorList>
    </citation>
    <scope>NUCLEOTIDE SEQUENCE</scope>
    <source>
        <tissue evidence="1">Shoot tip</tissue>
    </source>
</reference>
<dbReference type="Proteomes" id="UP001151752">
    <property type="component" value="Chromosome 11"/>
</dbReference>
<reference evidence="1" key="2">
    <citation type="journal article" date="2023" name="Int. J. Mol. Sci.">
        <title>De Novo Assembly and Annotation of 11 Diverse Shrub Willow (Salix) Genomes Reveals Novel Gene Organization in Sex-Linked Regions.</title>
        <authorList>
            <person name="Hyden B."/>
            <person name="Feng K."/>
            <person name="Yates T.B."/>
            <person name="Jawdy S."/>
            <person name="Cereghino C."/>
            <person name="Smart L.B."/>
            <person name="Muchero W."/>
        </authorList>
    </citation>
    <scope>NUCLEOTIDE SEQUENCE</scope>
    <source>
        <tissue evidence="1">Shoot tip</tissue>
    </source>
</reference>
<evidence type="ECO:0000313" key="2">
    <source>
        <dbReference type="Proteomes" id="UP001151752"/>
    </source>
</evidence>
<evidence type="ECO:0000313" key="1">
    <source>
        <dbReference type="EMBL" id="KAJ6728239.1"/>
    </source>
</evidence>
<keyword evidence="2" id="KW-1185">Reference proteome</keyword>
<name>A0A9Q0UDT0_9ROSI</name>
<organism evidence="1 2">
    <name type="scientific">Salix koriyanagi</name>
    <dbReference type="NCBI Taxonomy" id="2511006"/>
    <lineage>
        <taxon>Eukaryota</taxon>
        <taxon>Viridiplantae</taxon>
        <taxon>Streptophyta</taxon>
        <taxon>Embryophyta</taxon>
        <taxon>Tracheophyta</taxon>
        <taxon>Spermatophyta</taxon>
        <taxon>Magnoliopsida</taxon>
        <taxon>eudicotyledons</taxon>
        <taxon>Gunneridae</taxon>
        <taxon>Pentapetalae</taxon>
        <taxon>rosids</taxon>
        <taxon>fabids</taxon>
        <taxon>Malpighiales</taxon>
        <taxon>Salicaceae</taxon>
        <taxon>Saliceae</taxon>
        <taxon>Salix</taxon>
    </lineage>
</organism>
<sequence>MRNPNRDSCLSNLMAIYMDTNE</sequence>
<protein>
    <submittedName>
        <fullName evidence="1">Uncharacterized protein</fullName>
    </submittedName>
</protein>
<dbReference type="EMBL" id="JAPFFM010000012">
    <property type="protein sequence ID" value="KAJ6728239.1"/>
    <property type="molecule type" value="Genomic_DNA"/>
</dbReference>
<gene>
    <name evidence="1" type="ORF">OIU74_006319</name>
</gene>
<dbReference type="AlphaFoldDB" id="A0A9Q0UDT0"/>
<comment type="caution">
    <text evidence="1">The sequence shown here is derived from an EMBL/GenBank/DDBJ whole genome shotgun (WGS) entry which is preliminary data.</text>
</comment>
<proteinExistence type="predicted"/>